<evidence type="ECO:0000313" key="2">
    <source>
        <dbReference type="Proteomes" id="UP000504634"/>
    </source>
</evidence>
<dbReference type="InterPro" id="IPR004119">
    <property type="entry name" value="EcKL"/>
</dbReference>
<keyword evidence="2" id="KW-1185">Reference proteome</keyword>
<proteinExistence type="predicted"/>
<dbReference type="GeneID" id="115629864"/>
<sequence>MSTQQEQLTYIEKNLVFEISKYFGKEAKLVSHRVECSNGLDGFMSALYNVELELEISGEPRKETVLVKFMKGNKAFRSSSKSYTQFANEVFVYAEIIPAFEHLLRSSKLSTNLAVDMVPRCYRAEFGRIEGLGEDLESVLALKHLTTDGFSLGPRIVLRHDQLEAMCAVVGTYHALGYALRVVQPQVHERLRAGVIPLPFVADATQTTNIYHVLYSAAMERFYKFYDRKRQDLLKVDELEQDRRFAGALELLREKYFAHPVKLLERIRTGSYDTAQTDSYFSTFLHGDFNRNNVLFHYSNSHGVGDGTVNGIKVIDFQELRYSTPAIDLSFFMYMNTPPEDRDILFASLLRKYHKHMHEVLELVLQRNRNTLSEADLQGILDNYSFERFEAHFNRYAFYGAMVCMHFKPWLLGTESDCEALSKLFESDMHGTAFWQLSLDIAGDKANHEIFKIMRHAFKQGYMDAI</sequence>
<gene>
    <name evidence="3" type="primary">LOC115629864</name>
</gene>
<organism evidence="2 3">
    <name type="scientific">Drosophila lebanonensis</name>
    <name type="common">Fruit fly</name>
    <name type="synonym">Scaptodrosophila lebanonensis</name>
    <dbReference type="NCBI Taxonomy" id="7225"/>
    <lineage>
        <taxon>Eukaryota</taxon>
        <taxon>Metazoa</taxon>
        <taxon>Ecdysozoa</taxon>
        <taxon>Arthropoda</taxon>
        <taxon>Hexapoda</taxon>
        <taxon>Insecta</taxon>
        <taxon>Pterygota</taxon>
        <taxon>Neoptera</taxon>
        <taxon>Endopterygota</taxon>
        <taxon>Diptera</taxon>
        <taxon>Brachycera</taxon>
        <taxon>Muscomorpha</taxon>
        <taxon>Ephydroidea</taxon>
        <taxon>Drosophilidae</taxon>
        <taxon>Scaptodrosophila</taxon>
    </lineage>
</organism>
<evidence type="ECO:0000259" key="1">
    <source>
        <dbReference type="SMART" id="SM00587"/>
    </source>
</evidence>
<dbReference type="InterPro" id="IPR011009">
    <property type="entry name" value="Kinase-like_dom_sf"/>
</dbReference>
<reference evidence="3" key="1">
    <citation type="submission" date="2025-08" db="UniProtKB">
        <authorList>
            <consortium name="RefSeq"/>
        </authorList>
    </citation>
    <scope>IDENTIFICATION</scope>
    <source>
        <strain evidence="3">11010-0011.00</strain>
        <tissue evidence="3">Whole body</tissue>
    </source>
</reference>
<dbReference type="Proteomes" id="UP000504634">
    <property type="component" value="Unplaced"/>
</dbReference>
<feature type="domain" description="CHK kinase-like" evidence="1">
    <location>
        <begin position="140"/>
        <end position="363"/>
    </location>
</feature>
<dbReference type="PANTHER" id="PTHR11012:SF4">
    <property type="entry name" value="LD42035P"/>
    <property type="match status" value="1"/>
</dbReference>
<protein>
    <submittedName>
        <fullName evidence="3">Uncharacterized protein LOC115629864</fullName>
    </submittedName>
</protein>
<dbReference type="Gene3D" id="3.90.1200.10">
    <property type="match status" value="1"/>
</dbReference>
<dbReference type="Pfam" id="PF02958">
    <property type="entry name" value="EcKL"/>
    <property type="match status" value="1"/>
</dbReference>
<dbReference type="SMART" id="SM00587">
    <property type="entry name" value="CHK"/>
    <property type="match status" value="1"/>
</dbReference>
<evidence type="ECO:0000313" key="3">
    <source>
        <dbReference type="RefSeq" id="XP_030382312.1"/>
    </source>
</evidence>
<name>A0A6J2U590_DROLE</name>
<dbReference type="SUPFAM" id="SSF56112">
    <property type="entry name" value="Protein kinase-like (PK-like)"/>
    <property type="match status" value="1"/>
</dbReference>
<dbReference type="OrthoDB" id="190089at2759"/>
<dbReference type="InterPro" id="IPR015897">
    <property type="entry name" value="CHK_kinase-like"/>
</dbReference>
<dbReference type="AlphaFoldDB" id="A0A6J2U590"/>
<accession>A0A6J2U590</accession>
<dbReference type="RefSeq" id="XP_030382312.1">
    <property type="nucleotide sequence ID" value="XM_030526452.1"/>
</dbReference>
<dbReference type="PANTHER" id="PTHR11012">
    <property type="entry name" value="PROTEIN KINASE-LIKE DOMAIN-CONTAINING"/>
    <property type="match status" value="1"/>
</dbReference>